<feature type="transmembrane region" description="Helical" evidence="1">
    <location>
        <begin position="6"/>
        <end position="23"/>
    </location>
</feature>
<name>A0A381QP86_9ZZZZ</name>
<reference evidence="2" key="1">
    <citation type="submission" date="2018-05" db="EMBL/GenBank/DDBJ databases">
        <authorList>
            <person name="Lanie J.A."/>
            <person name="Ng W.-L."/>
            <person name="Kazmierczak K.M."/>
            <person name="Andrzejewski T.M."/>
            <person name="Davidsen T.M."/>
            <person name="Wayne K.J."/>
            <person name="Tettelin H."/>
            <person name="Glass J.I."/>
            <person name="Rusch D."/>
            <person name="Podicherti R."/>
            <person name="Tsui H.-C.T."/>
            <person name="Winkler M.E."/>
        </authorList>
    </citation>
    <scope>NUCLEOTIDE SEQUENCE</scope>
</reference>
<dbReference type="AlphaFoldDB" id="A0A381QP86"/>
<keyword evidence="1" id="KW-0812">Transmembrane</keyword>
<evidence type="ECO:0000313" key="2">
    <source>
        <dbReference type="EMBL" id="SUZ81171.1"/>
    </source>
</evidence>
<gene>
    <name evidence="2" type="ORF">METZ01_LOCUS34025</name>
</gene>
<keyword evidence="1" id="KW-0472">Membrane</keyword>
<organism evidence="2">
    <name type="scientific">marine metagenome</name>
    <dbReference type="NCBI Taxonomy" id="408172"/>
    <lineage>
        <taxon>unclassified sequences</taxon>
        <taxon>metagenomes</taxon>
        <taxon>ecological metagenomes</taxon>
    </lineage>
</organism>
<keyword evidence="1" id="KW-1133">Transmembrane helix</keyword>
<feature type="non-terminal residue" evidence="2">
    <location>
        <position position="1"/>
    </location>
</feature>
<sequence>VVWLVIVAILLVAIGPVLYVIPSKRDKQLTALRTRARASGLTIHINHLPNLNAKGRDKVSAGGKKRQAKIKCTAYTLAFPRPLPDAPVWHLARSEKDNILIAGWGRIGTIHGISISDRDYWNTVGGIVATLPGACIAVRATPDDLSWQGLEHLDGESIERVVADIKDGLRKIIELHTQIDIERQLSRSDT</sequence>
<accession>A0A381QP86</accession>
<dbReference type="EMBL" id="UINC01001458">
    <property type="protein sequence ID" value="SUZ81171.1"/>
    <property type="molecule type" value="Genomic_DNA"/>
</dbReference>
<protein>
    <submittedName>
        <fullName evidence="2">Uncharacterized protein</fullName>
    </submittedName>
</protein>
<proteinExistence type="predicted"/>
<evidence type="ECO:0000256" key="1">
    <source>
        <dbReference type="SAM" id="Phobius"/>
    </source>
</evidence>